<evidence type="ECO:0000256" key="5">
    <source>
        <dbReference type="ARBA" id="ARBA00022884"/>
    </source>
</evidence>
<dbReference type="InterPro" id="IPR027417">
    <property type="entry name" value="P-loop_NTPase"/>
</dbReference>
<feature type="binding site" evidence="7">
    <location>
        <begin position="341"/>
        <end position="348"/>
    </location>
    <ligand>
        <name>ATP</name>
        <dbReference type="ChEBI" id="CHEBI:30616"/>
    </ligand>
</feature>
<dbReference type="RefSeq" id="WP_110832197.1">
    <property type="nucleotide sequence ID" value="NZ_QKLU01000005.1"/>
</dbReference>
<dbReference type="InterPro" id="IPR002625">
    <property type="entry name" value="Smr_dom"/>
</dbReference>
<evidence type="ECO:0000256" key="1">
    <source>
        <dbReference type="ARBA" id="ARBA00022730"/>
    </source>
</evidence>
<dbReference type="GO" id="GO:0030983">
    <property type="term" value="F:mismatched DNA binding"/>
    <property type="evidence" value="ECO:0007669"/>
    <property type="project" value="InterPro"/>
</dbReference>
<dbReference type="PIRSF" id="PIRSF005814">
    <property type="entry name" value="MutS_YshD"/>
    <property type="match status" value="1"/>
</dbReference>
<keyword evidence="2 7" id="KW-0547">Nucleotide-binding</keyword>
<dbReference type="InterPro" id="IPR036063">
    <property type="entry name" value="Smr_dom_sf"/>
</dbReference>
<dbReference type="FunFam" id="3.40.50.300:FF:000830">
    <property type="entry name" value="Endonuclease MutS2"/>
    <property type="match status" value="1"/>
</dbReference>
<dbReference type="Gene3D" id="3.40.50.300">
    <property type="entry name" value="P-loop containing nucleotide triphosphate hydrolases"/>
    <property type="match status" value="1"/>
</dbReference>
<comment type="subunit">
    <text evidence="7">Homodimer. Binds to stalled ribosomes, contacting rRNA.</text>
</comment>
<dbReference type="EMBL" id="QKLU01000005">
    <property type="protein sequence ID" value="PYF72730.1"/>
    <property type="molecule type" value="Genomic_DNA"/>
</dbReference>
<dbReference type="InterPro" id="IPR045076">
    <property type="entry name" value="MutS"/>
</dbReference>
<dbReference type="GO" id="GO:0016887">
    <property type="term" value="F:ATP hydrolysis activity"/>
    <property type="evidence" value="ECO:0007669"/>
    <property type="project" value="InterPro"/>
</dbReference>
<dbReference type="InterPro" id="IPR000432">
    <property type="entry name" value="DNA_mismatch_repair_MutS_C"/>
</dbReference>
<keyword evidence="4 7" id="KW-0067">ATP-binding</keyword>
<dbReference type="Pfam" id="PF01713">
    <property type="entry name" value="Smr"/>
    <property type="match status" value="1"/>
</dbReference>
<dbReference type="InterPro" id="IPR005747">
    <property type="entry name" value="MutS2"/>
</dbReference>
<keyword evidence="1 7" id="KW-0699">rRNA-binding</keyword>
<dbReference type="GO" id="GO:0004519">
    <property type="term" value="F:endonuclease activity"/>
    <property type="evidence" value="ECO:0007669"/>
    <property type="project" value="UniProtKB-UniRule"/>
</dbReference>
<comment type="caution">
    <text evidence="10">The sequence shown here is derived from an EMBL/GenBank/DDBJ whole genome shotgun (WGS) entry which is preliminary data.</text>
</comment>
<dbReference type="EC" id="3.6.4.-" evidence="7"/>
<evidence type="ECO:0000256" key="8">
    <source>
        <dbReference type="SAM" id="Coils"/>
    </source>
</evidence>
<comment type="similarity">
    <text evidence="7">Belongs to the DNA mismatch repair MutS family. MutS2 subfamily.</text>
</comment>
<evidence type="ECO:0000259" key="9">
    <source>
        <dbReference type="PROSITE" id="PS50828"/>
    </source>
</evidence>
<dbReference type="OrthoDB" id="9808166at2"/>
<proteinExistence type="inferred from homology"/>
<keyword evidence="6 7" id="KW-0238">DNA-binding</keyword>
<sequence length="791" mass="89643">MLYPENCLERLGFNEIRALIYKNCLSPMGQQLVSKMQVMTKYDQINKFLRQTREFKSILENQEPLQISSFFDIRSLADKIRVEGTYLSEEELFQMYTSLQTVFSVIRFFDERKEVYPNLEALFEHLPIEKNILRKIETVLDAKGKIKPNASAVLFQIITDLAKGEQEVRKKMDSIYKQALGNNWVADGSLTVRDGRICIPLLAENKRKLKGFIHDESASGQTVYMEPEEVFTLNNKLRDLEFDKRREIIKILIALTNELRPYTPLLLSYHGFLTKLDFVRAKALFAIEIEADMPVLVKEARTKLVNARHPLLFLSFAADQKTVVPLNVQIHENLRIVLVSGPNAGGKSVCMKTVGLLQIMLQSGLLIPVHESSEVGIFDQIFADIGDDQSIESDLSTYSAHLTKMRYFVAHATPKSLVLIDEFGTGTDPQFGGPMAEAVLEVLNNKKVRGVITTHYSNLKLFAGSTPGLENASMLFDNDKMKPLYILEVGKPGSSYAFEIAQNIGLQPEVLKLAREKTGSNQNRVDTLLVDLEREKKQIYDTKIQLSTQQNKVKNLVAENEKLKLFLEENKKSLMKEAKMEAQAIIKNANKLVENTIAEIKEKQADKVVTKQLRQNLEKVLVQNQVKEEKKEVLPAQKLDGPIEVGDWVQLNNSETTGQVLEINRDNLVVALGDLRSVIKKNRAHKISNTQARKAIQANSYSGSISEAISSFNAELDLRGMRGENALQEVEKYLDRSVMLGFPFIKLIHGKGDGILRKLIREYLKKYSQVTRVEDEHADRGGDGITYVYLK</sequence>
<feature type="coiled-coil region" evidence="8">
    <location>
        <begin position="557"/>
        <end position="630"/>
    </location>
</feature>
<comment type="function">
    <text evidence="7">Endonuclease that is involved in the suppression of homologous recombination and thus may have a key role in the control of bacterial genetic diversity.</text>
</comment>
<evidence type="ECO:0000313" key="10">
    <source>
        <dbReference type="EMBL" id="PYF72730.1"/>
    </source>
</evidence>
<keyword evidence="3 7" id="KW-0378">Hydrolase</keyword>
<dbReference type="PROSITE" id="PS50828">
    <property type="entry name" value="SMR"/>
    <property type="match status" value="1"/>
</dbReference>
<dbReference type="Gene3D" id="3.30.1370.110">
    <property type="match status" value="1"/>
</dbReference>
<dbReference type="EC" id="3.1.-.-" evidence="7"/>
<dbReference type="SUPFAM" id="SSF160443">
    <property type="entry name" value="SMR domain-like"/>
    <property type="match status" value="1"/>
</dbReference>
<dbReference type="SMART" id="SM00463">
    <property type="entry name" value="SMR"/>
    <property type="match status" value="1"/>
</dbReference>
<evidence type="ECO:0000256" key="2">
    <source>
        <dbReference type="ARBA" id="ARBA00022741"/>
    </source>
</evidence>
<organism evidence="10 11">
    <name type="scientific">Pedobacter nutrimenti</name>
    <dbReference type="NCBI Taxonomy" id="1241337"/>
    <lineage>
        <taxon>Bacteria</taxon>
        <taxon>Pseudomonadati</taxon>
        <taxon>Bacteroidota</taxon>
        <taxon>Sphingobacteriia</taxon>
        <taxon>Sphingobacteriales</taxon>
        <taxon>Sphingobacteriaceae</taxon>
        <taxon>Pedobacter</taxon>
    </lineage>
</organism>
<dbReference type="GO" id="GO:0006298">
    <property type="term" value="P:mismatch repair"/>
    <property type="evidence" value="ECO:0007669"/>
    <property type="project" value="InterPro"/>
</dbReference>
<dbReference type="PANTHER" id="PTHR48466:SF2">
    <property type="entry name" value="OS10G0509000 PROTEIN"/>
    <property type="match status" value="1"/>
</dbReference>
<evidence type="ECO:0000256" key="7">
    <source>
        <dbReference type="HAMAP-Rule" id="MF_00092"/>
    </source>
</evidence>
<dbReference type="GO" id="GO:0019843">
    <property type="term" value="F:rRNA binding"/>
    <property type="evidence" value="ECO:0007669"/>
    <property type="project" value="UniProtKB-UniRule"/>
</dbReference>
<dbReference type="GO" id="GO:0043023">
    <property type="term" value="F:ribosomal large subunit binding"/>
    <property type="evidence" value="ECO:0007669"/>
    <property type="project" value="UniProtKB-UniRule"/>
</dbReference>
<dbReference type="SMART" id="SM00534">
    <property type="entry name" value="MUTSac"/>
    <property type="match status" value="1"/>
</dbReference>
<dbReference type="InterPro" id="IPR036187">
    <property type="entry name" value="DNA_mismatch_repair_MutS_sf"/>
</dbReference>
<reference evidence="10 11" key="1">
    <citation type="submission" date="2018-06" db="EMBL/GenBank/DDBJ databases">
        <title>Genomic Encyclopedia of Archaeal and Bacterial Type Strains, Phase II (KMG-II): from individual species to whole genera.</title>
        <authorList>
            <person name="Goeker M."/>
        </authorList>
    </citation>
    <scope>NUCLEOTIDE SEQUENCE [LARGE SCALE GENOMIC DNA]</scope>
    <source>
        <strain evidence="10 11">DSM 27372</strain>
    </source>
</reference>
<dbReference type="PANTHER" id="PTHR48466">
    <property type="entry name" value="OS10G0509000 PROTEIN-RELATED"/>
    <property type="match status" value="1"/>
</dbReference>
<dbReference type="GO" id="GO:0005524">
    <property type="term" value="F:ATP binding"/>
    <property type="evidence" value="ECO:0007669"/>
    <property type="project" value="UniProtKB-UniRule"/>
</dbReference>
<dbReference type="GO" id="GO:0045910">
    <property type="term" value="P:negative regulation of DNA recombination"/>
    <property type="evidence" value="ECO:0007669"/>
    <property type="project" value="InterPro"/>
</dbReference>
<dbReference type="Proteomes" id="UP000248198">
    <property type="component" value="Unassembled WGS sequence"/>
</dbReference>
<dbReference type="SUPFAM" id="SSF48334">
    <property type="entry name" value="DNA repair protein MutS, domain III"/>
    <property type="match status" value="1"/>
</dbReference>
<evidence type="ECO:0000256" key="6">
    <source>
        <dbReference type="ARBA" id="ARBA00023125"/>
    </source>
</evidence>
<gene>
    <name evidence="7" type="primary">mutS2</name>
    <name evidence="7" type="synonym">rqcU</name>
    <name evidence="10" type="ORF">B0O44_105100</name>
</gene>
<dbReference type="SMART" id="SM00533">
    <property type="entry name" value="MUTSd"/>
    <property type="match status" value="1"/>
</dbReference>
<keyword evidence="7" id="KW-0540">Nuclease</keyword>
<evidence type="ECO:0000256" key="3">
    <source>
        <dbReference type="ARBA" id="ARBA00022801"/>
    </source>
</evidence>
<keyword evidence="5 7" id="KW-0694">RNA-binding</keyword>
<protein>
    <recommendedName>
        <fullName evidence="7">Endonuclease MutS2</fullName>
        <ecNumber evidence="7">3.1.-.-</ecNumber>
    </recommendedName>
    <alternativeName>
        <fullName evidence="7">Ribosome-associated protein quality control-upstream factor</fullName>
        <shortName evidence="7">RQC-upstream factor</shortName>
        <shortName evidence="7">RqcU</shortName>
        <ecNumber evidence="7">3.6.4.-</ecNumber>
    </alternativeName>
</protein>
<keyword evidence="11" id="KW-1185">Reference proteome</keyword>
<comment type="function">
    <text evidence="7">Acts as a ribosome collision sensor, splitting the ribosome into its 2 subunits. Detects stalled/collided 70S ribosomes which it binds and splits by an ATP-hydrolysis driven conformational change. Acts upstream of the ribosome quality control system (RQC), a ribosome-associated complex that mediates the extraction of incompletely synthesized nascent chains from stalled ribosomes and their subsequent degradation. Probably generates substrates for RQC.</text>
</comment>
<dbReference type="GO" id="GO:0072344">
    <property type="term" value="P:rescue of stalled ribosome"/>
    <property type="evidence" value="ECO:0007669"/>
    <property type="project" value="UniProtKB-UniRule"/>
</dbReference>
<dbReference type="SUPFAM" id="SSF52540">
    <property type="entry name" value="P-loop containing nucleoside triphosphate hydrolases"/>
    <property type="match status" value="1"/>
</dbReference>
<name>A0A318UBE4_9SPHI</name>
<dbReference type="NCBIfam" id="TIGR01069">
    <property type="entry name" value="mutS2"/>
    <property type="match status" value="1"/>
</dbReference>
<dbReference type="InterPro" id="IPR007696">
    <property type="entry name" value="DNA_mismatch_repair_MutS_core"/>
</dbReference>
<feature type="domain" description="Smr" evidence="9">
    <location>
        <begin position="716"/>
        <end position="791"/>
    </location>
</feature>
<dbReference type="AlphaFoldDB" id="A0A318UBE4"/>
<dbReference type="HAMAP" id="MF_00092">
    <property type="entry name" value="MutS2"/>
    <property type="match status" value="1"/>
</dbReference>
<evidence type="ECO:0000313" key="11">
    <source>
        <dbReference type="Proteomes" id="UP000248198"/>
    </source>
</evidence>
<keyword evidence="8" id="KW-0175">Coiled coil</keyword>
<keyword evidence="7" id="KW-0255">Endonuclease</keyword>
<accession>A0A318UBE4</accession>
<evidence type="ECO:0000256" key="4">
    <source>
        <dbReference type="ARBA" id="ARBA00022840"/>
    </source>
</evidence>
<dbReference type="GO" id="GO:0140664">
    <property type="term" value="F:ATP-dependent DNA damage sensor activity"/>
    <property type="evidence" value="ECO:0007669"/>
    <property type="project" value="InterPro"/>
</dbReference>
<dbReference type="Pfam" id="PF00488">
    <property type="entry name" value="MutS_V"/>
    <property type="match status" value="1"/>
</dbReference>